<keyword evidence="2" id="KW-1185">Reference proteome</keyword>
<organism evidence="1 2">
    <name type="scientific">Glossina austeni</name>
    <name type="common">Savannah tsetse fly</name>
    <dbReference type="NCBI Taxonomy" id="7395"/>
    <lineage>
        <taxon>Eukaryota</taxon>
        <taxon>Metazoa</taxon>
        <taxon>Ecdysozoa</taxon>
        <taxon>Arthropoda</taxon>
        <taxon>Hexapoda</taxon>
        <taxon>Insecta</taxon>
        <taxon>Pterygota</taxon>
        <taxon>Neoptera</taxon>
        <taxon>Endopterygota</taxon>
        <taxon>Diptera</taxon>
        <taxon>Brachycera</taxon>
        <taxon>Muscomorpha</taxon>
        <taxon>Hippoboscoidea</taxon>
        <taxon>Glossinidae</taxon>
        <taxon>Glossina</taxon>
    </lineage>
</organism>
<reference evidence="1" key="1">
    <citation type="submission" date="2020-05" db="UniProtKB">
        <authorList>
            <consortium name="EnsemblMetazoa"/>
        </authorList>
    </citation>
    <scope>IDENTIFICATION</scope>
    <source>
        <strain evidence="1">TTRI</strain>
    </source>
</reference>
<evidence type="ECO:0000313" key="2">
    <source>
        <dbReference type="Proteomes" id="UP000078200"/>
    </source>
</evidence>
<evidence type="ECO:0000313" key="1">
    <source>
        <dbReference type="EnsemblMetazoa" id="GAUT035108-PA"/>
    </source>
</evidence>
<dbReference type="EnsemblMetazoa" id="GAUT035108-RA">
    <property type="protein sequence ID" value="GAUT035108-PA"/>
    <property type="gene ID" value="GAUT035108"/>
</dbReference>
<sequence length="103" mass="10415">MQGLKANELNEELYDKHHLAGNPGVGFIIVVKVVGIDGGCDVTIVELKEGLVVVIVVVASDVGKPLLGDGISSMGMVVASCSDVKVAGGVSISTSISISVGHD</sequence>
<accession>A0A1A9VEX3</accession>
<name>A0A1A9VEX3_GLOAU</name>
<proteinExistence type="predicted"/>
<dbReference type="VEuPathDB" id="VectorBase:GAUT035108"/>
<dbReference type="AlphaFoldDB" id="A0A1A9VEX3"/>
<protein>
    <submittedName>
        <fullName evidence="1">Uncharacterized protein</fullName>
    </submittedName>
</protein>
<dbReference type="Proteomes" id="UP000078200">
    <property type="component" value="Unassembled WGS sequence"/>
</dbReference>